<keyword evidence="1" id="KW-0812">Transmembrane</keyword>
<dbReference type="OrthoDB" id="8192800at2759"/>
<accession>A0A8J9UW94</accession>
<evidence type="ECO:0000256" key="1">
    <source>
        <dbReference type="SAM" id="Phobius"/>
    </source>
</evidence>
<keyword evidence="1" id="KW-1133">Transmembrane helix</keyword>
<gene>
    <name evidence="2" type="ORF">BINO364_LOCUS12927</name>
</gene>
<dbReference type="Proteomes" id="UP000838878">
    <property type="component" value="Chromosome 6"/>
</dbReference>
<dbReference type="AlphaFoldDB" id="A0A8J9UW94"/>
<protein>
    <submittedName>
        <fullName evidence="2">Uncharacterized protein</fullName>
    </submittedName>
</protein>
<evidence type="ECO:0000313" key="2">
    <source>
        <dbReference type="EMBL" id="CAH0727611.1"/>
    </source>
</evidence>
<dbReference type="EMBL" id="OV170226">
    <property type="protein sequence ID" value="CAH0727611.1"/>
    <property type="molecule type" value="Genomic_DNA"/>
</dbReference>
<proteinExistence type="predicted"/>
<keyword evidence="1" id="KW-0472">Membrane</keyword>
<evidence type="ECO:0000313" key="3">
    <source>
        <dbReference type="Proteomes" id="UP000838878"/>
    </source>
</evidence>
<keyword evidence="3" id="KW-1185">Reference proteome</keyword>
<feature type="non-terminal residue" evidence="2">
    <location>
        <position position="307"/>
    </location>
</feature>
<feature type="transmembrane region" description="Helical" evidence="1">
    <location>
        <begin position="218"/>
        <end position="241"/>
    </location>
</feature>
<organism evidence="2 3">
    <name type="scientific">Brenthis ino</name>
    <name type="common">lesser marbled fritillary</name>
    <dbReference type="NCBI Taxonomy" id="405034"/>
    <lineage>
        <taxon>Eukaryota</taxon>
        <taxon>Metazoa</taxon>
        <taxon>Ecdysozoa</taxon>
        <taxon>Arthropoda</taxon>
        <taxon>Hexapoda</taxon>
        <taxon>Insecta</taxon>
        <taxon>Pterygota</taxon>
        <taxon>Neoptera</taxon>
        <taxon>Endopterygota</taxon>
        <taxon>Lepidoptera</taxon>
        <taxon>Glossata</taxon>
        <taxon>Ditrysia</taxon>
        <taxon>Papilionoidea</taxon>
        <taxon>Nymphalidae</taxon>
        <taxon>Heliconiinae</taxon>
        <taxon>Argynnini</taxon>
        <taxon>Brenthis</taxon>
    </lineage>
</organism>
<name>A0A8J9UW94_9NEOP</name>
<reference evidence="2" key="1">
    <citation type="submission" date="2021-12" db="EMBL/GenBank/DDBJ databases">
        <authorList>
            <person name="Martin H S."/>
        </authorList>
    </citation>
    <scope>NUCLEOTIDE SEQUENCE</scope>
</reference>
<sequence length="307" mass="34573">MIQLFVDRKSRSNHAAIMTLHWWMHWFWVTMLFVIIESTGRSLAAPQSEEMQHAPTDVEVDKQFAERQARAMYFTKTPLVTARPLPADVTLQVDIELPKIVNATESNSTSANSTLSQPIEWTPVNPTDNVSIIALPETNITDYTNVTETQNSTFISKKRNLTRPEFIKEDLSLEGVSESRIVTEKPLSLETTFLQTRIPPNVESSRRIIDSGGMDTGAIAGISFAALVLAALVGSTAFVLYRRRYLNKPQTLNDKCSNPDSSGYLDDSTIRDNSEEMYSLDNDSFLNSLEAMTIQNYWTDTVKHTKL</sequence>